<dbReference type="Pfam" id="PF00595">
    <property type="entry name" value="PDZ"/>
    <property type="match status" value="1"/>
</dbReference>
<dbReference type="PROSITE" id="PS50106">
    <property type="entry name" value="PDZ"/>
    <property type="match status" value="1"/>
</dbReference>
<dbReference type="GO" id="GO:0097120">
    <property type="term" value="P:receptor localization to synapse"/>
    <property type="evidence" value="ECO:0007669"/>
    <property type="project" value="TreeGrafter"/>
</dbReference>
<keyword evidence="2" id="KW-0677">Repeat</keyword>
<protein>
    <submittedName>
        <fullName evidence="7">PDZ domain-containing protein</fullName>
    </submittedName>
</protein>
<dbReference type="GO" id="GO:0030054">
    <property type="term" value="C:cell junction"/>
    <property type="evidence" value="ECO:0007669"/>
    <property type="project" value="TreeGrafter"/>
</dbReference>
<dbReference type="PROSITE" id="PS51450">
    <property type="entry name" value="LRR"/>
    <property type="match status" value="3"/>
</dbReference>
<dbReference type="InterPro" id="IPR001478">
    <property type="entry name" value="PDZ"/>
</dbReference>
<dbReference type="InterPro" id="IPR032675">
    <property type="entry name" value="LRR_dom_sf"/>
</dbReference>
<keyword evidence="6" id="KW-1185">Reference proteome</keyword>
<dbReference type="InterPro" id="IPR036034">
    <property type="entry name" value="PDZ_sf"/>
</dbReference>
<dbReference type="SMART" id="SM00364">
    <property type="entry name" value="LRR_BAC"/>
    <property type="match status" value="10"/>
</dbReference>
<dbReference type="GO" id="GO:0098609">
    <property type="term" value="P:cell-cell adhesion"/>
    <property type="evidence" value="ECO:0007669"/>
    <property type="project" value="TreeGrafter"/>
</dbReference>
<dbReference type="PANTHER" id="PTHR23119">
    <property type="entry name" value="DISCS LARGE"/>
    <property type="match status" value="1"/>
</dbReference>
<dbReference type="SUPFAM" id="SSF50156">
    <property type="entry name" value="PDZ domain-like"/>
    <property type="match status" value="1"/>
</dbReference>
<dbReference type="GO" id="GO:0019901">
    <property type="term" value="F:protein kinase binding"/>
    <property type="evidence" value="ECO:0007669"/>
    <property type="project" value="TreeGrafter"/>
</dbReference>
<dbReference type="OrthoDB" id="2187496at2759"/>
<dbReference type="STRING" id="103827.A0A0N5CXJ1"/>
<evidence type="ECO:0000313" key="6">
    <source>
        <dbReference type="Proteomes" id="UP000276776"/>
    </source>
</evidence>
<evidence type="ECO:0000313" key="7">
    <source>
        <dbReference type="WBParaSite" id="TCLT_0000512101-mRNA-1"/>
    </source>
</evidence>
<dbReference type="EMBL" id="UYYF01004321">
    <property type="protein sequence ID" value="VDN02314.1"/>
    <property type="molecule type" value="Genomic_DNA"/>
</dbReference>
<dbReference type="AlphaFoldDB" id="A0A0N5CXJ1"/>
<dbReference type="GO" id="GO:0045197">
    <property type="term" value="P:establishment or maintenance of epithelial cell apical/basal polarity"/>
    <property type="evidence" value="ECO:0007669"/>
    <property type="project" value="TreeGrafter"/>
</dbReference>
<dbReference type="Proteomes" id="UP000276776">
    <property type="component" value="Unassembled WGS sequence"/>
</dbReference>
<evidence type="ECO:0000256" key="1">
    <source>
        <dbReference type="ARBA" id="ARBA00022614"/>
    </source>
</evidence>
<dbReference type="SUPFAM" id="SSF52058">
    <property type="entry name" value="L domain-like"/>
    <property type="match status" value="2"/>
</dbReference>
<dbReference type="Gene3D" id="2.30.42.10">
    <property type="match status" value="1"/>
</dbReference>
<keyword evidence="1" id="KW-0433">Leucine-rich repeat</keyword>
<organism evidence="7">
    <name type="scientific">Thelazia callipaeda</name>
    <name type="common">Oriental eyeworm</name>
    <name type="synonym">Parasitic nematode</name>
    <dbReference type="NCBI Taxonomy" id="103827"/>
    <lineage>
        <taxon>Eukaryota</taxon>
        <taxon>Metazoa</taxon>
        <taxon>Ecdysozoa</taxon>
        <taxon>Nematoda</taxon>
        <taxon>Chromadorea</taxon>
        <taxon>Rhabditida</taxon>
        <taxon>Spirurina</taxon>
        <taxon>Spiruromorpha</taxon>
        <taxon>Thelazioidea</taxon>
        <taxon>Thelaziidae</taxon>
        <taxon>Thelazia</taxon>
    </lineage>
</organism>
<feature type="region of interest" description="Disordered" evidence="3">
    <location>
        <begin position="805"/>
        <end position="838"/>
    </location>
</feature>
<name>A0A0N5CXJ1_THECL</name>
<evidence type="ECO:0000259" key="4">
    <source>
        <dbReference type="PROSITE" id="PS50106"/>
    </source>
</evidence>
<dbReference type="GO" id="GO:0016323">
    <property type="term" value="C:basolateral plasma membrane"/>
    <property type="evidence" value="ECO:0007669"/>
    <property type="project" value="TreeGrafter"/>
</dbReference>
<feature type="domain" description="PDZ" evidence="4">
    <location>
        <begin position="663"/>
        <end position="738"/>
    </location>
</feature>
<dbReference type="Gene3D" id="3.80.10.10">
    <property type="entry name" value="Ribonuclease Inhibitor"/>
    <property type="match status" value="3"/>
</dbReference>
<dbReference type="InterPro" id="IPR001611">
    <property type="entry name" value="Leu-rich_rpt"/>
</dbReference>
<dbReference type="SMART" id="SM00369">
    <property type="entry name" value="LRR_TYP"/>
    <property type="match status" value="9"/>
</dbReference>
<dbReference type="OMA" id="VESMENH"/>
<evidence type="ECO:0000256" key="2">
    <source>
        <dbReference type="ARBA" id="ARBA00022737"/>
    </source>
</evidence>
<evidence type="ECO:0000313" key="5">
    <source>
        <dbReference type="EMBL" id="VDN02314.1"/>
    </source>
</evidence>
<dbReference type="InterPro" id="IPR003591">
    <property type="entry name" value="Leu-rich_rpt_typical-subtyp"/>
</dbReference>
<reference evidence="7" key="1">
    <citation type="submission" date="2017-02" db="UniProtKB">
        <authorList>
            <consortium name="WormBaseParasite"/>
        </authorList>
    </citation>
    <scope>IDENTIFICATION</scope>
</reference>
<reference evidence="5 6" key="2">
    <citation type="submission" date="2018-11" db="EMBL/GenBank/DDBJ databases">
        <authorList>
            <consortium name="Pathogen Informatics"/>
        </authorList>
    </citation>
    <scope>NUCLEOTIDE SEQUENCE [LARGE SCALE GENOMIC DNA]</scope>
</reference>
<dbReference type="InterPro" id="IPR050614">
    <property type="entry name" value="Synaptic_Scaffolding_LAP-MAGUK"/>
</dbReference>
<dbReference type="PANTHER" id="PTHR23119:SF44">
    <property type="entry name" value="PROTEIN LAP4"/>
    <property type="match status" value="1"/>
</dbReference>
<dbReference type="Pfam" id="PF13855">
    <property type="entry name" value="LRR_8"/>
    <property type="match status" value="1"/>
</dbReference>
<gene>
    <name evidence="5" type="ORF">TCLT_LOCUS5110</name>
</gene>
<proteinExistence type="predicted"/>
<accession>A0A0N5CXJ1</accession>
<dbReference type="GO" id="GO:0043113">
    <property type="term" value="P:receptor clustering"/>
    <property type="evidence" value="ECO:0007669"/>
    <property type="project" value="TreeGrafter"/>
</dbReference>
<evidence type="ECO:0000256" key="3">
    <source>
        <dbReference type="SAM" id="MobiDB-lite"/>
    </source>
</evidence>
<sequence length="873" mass="98472">MVPKNAIRYFELKWEGLSSETGTSWASLFLGNLVIKNCGNFDVSLSVRFHAGCDIFKLSVLPLNSGYVLSLALAILPARHCMRPIKVVDICQYCLKEVPSGLAKTGSKMLRVVFECQSLQKLSLNHNNLLCLPKEIGRLTRLRELSLVDNELSDLPVEIIKCMNLQVLDLSFNSLTRLPIVLFQMPSLIHLNLCDTSLSYLPSSFGLLTNLRFLDLRENQLRILPDAIGDLKDLKYLDVGKNNLIELPSAIGLLNGIEELHVDGNYLTSLPMELISCKMLQILDISENGIKNLPSNLGELNNLKELLLANNAITKLPSSLECFAVAPNRITVSVSFLGCLVKLKFLSACCNQLAQLPDAIGSCESLVEIRLVKNNLKELPLSIGNLKKLVTLALDENHIIQLPPTIGYCQNLKYLTLRSNDLNELPFEIGRLQNIRIIDVIENKLFFLPYSVSVLSKMRALWLSFTQVILIANQKIMPLPHLISIFKSMLRKFSSFHQVPILLQYFSQKTPLPRLVIAKDSVTHIKVLTCYLLPQGKYQAEAGQPCSKSLHGVSFSDEPEERSSELGLFQRKGTPYPKFRISRNSMRRNCIDGHYISHKKESDLVKKPQKTTDCVKRIDLTDKFTSVDLDLEQKKKNINEKSSMTVLSAVLPTDIKKSTFEEIRQVSRNLESGFGFTIVGGRESKPYKENDTGIFISKIVVGSPAELAGLLPGDKIIFFNGVDVRNEYHDTVAEMMRKVMVLELVVLRQNSPQKQQLSFFLANEEYKNENKTLISKGSPSLEISLLNTQKIVTNWLKIHSNEKLENPGTKFQNNEREEVGTAQKRNKREKPPVPPKPSKIHLSSCYCLMIYRLSVSTDLHTEFYPGNERSRTR</sequence>
<dbReference type="SMART" id="SM00228">
    <property type="entry name" value="PDZ"/>
    <property type="match status" value="1"/>
</dbReference>
<dbReference type="WBParaSite" id="TCLT_0000512101-mRNA-1">
    <property type="protein sequence ID" value="TCLT_0000512101-mRNA-1"/>
    <property type="gene ID" value="TCLT_0000512101"/>
</dbReference>